<feature type="region of interest" description="Disordered" evidence="1">
    <location>
        <begin position="373"/>
        <end position="410"/>
    </location>
</feature>
<evidence type="ECO:0000313" key="4">
    <source>
        <dbReference type="EMBL" id="VFD53319.1"/>
    </source>
</evidence>
<dbReference type="RefSeq" id="WP_003420055.1">
    <property type="nucleotide sequence ID" value="NZ_BEHB01000002.1"/>
</dbReference>
<dbReference type="PANTHER" id="PTHR30469">
    <property type="entry name" value="MULTIDRUG RESISTANCE PROTEIN MDTA"/>
    <property type="match status" value="1"/>
</dbReference>
<evidence type="ECO:0000256" key="1">
    <source>
        <dbReference type="SAM" id="MobiDB-lite"/>
    </source>
</evidence>
<gene>
    <name evidence="4" type="ORF">SAMEA1710456_00782</name>
</gene>
<comment type="caution">
    <text evidence="4">The sequence shown here is derived from an EMBL/GenBank/DDBJ whole genome shotgun (WGS) entry which is preliminary data.</text>
</comment>
<feature type="domain" description="YknX-like beta-barrel" evidence="3">
    <location>
        <begin position="230"/>
        <end position="306"/>
    </location>
</feature>
<dbReference type="Gene3D" id="2.40.30.170">
    <property type="match status" value="1"/>
</dbReference>
<dbReference type="InterPro" id="IPR058637">
    <property type="entry name" value="YknX-like_C"/>
</dbReference>
<dbReference type="Proteomes" id="UP000346772">
    <property type="component" value="Unassembled WGS sequence"/>
</dbReference>
<dbReference type="AlphaFoldDB" id="A0AAX3GWS4"/>
<proteinExistence type="predicted"/>
<sequence length="410" mass="45579">MSFLKKFKNKRFRNNSFKSNNFRSSSFGSSGFNSKNKGFKNNPFKNKRFKIYAGIAVIILLILGVLAYVDSKNTKLQANENFIETYTIPENEKIFINGMVVPKQTKDFNISGDYELSDVNVTNGQKVNQGDLLFTAKNPTIIAEIDSLKSQLSQYKKQKISLSDIAENRDAIASINAQITTLNSQIASLDKKAYDRVTAPFDGTVYLNDQTGNPDQPVSFMTIQGLEFYMKGQASEQDLPKMKIDQMVNILVFSTDQKLTGRISFISDKPSTPNTEMGAQQNTLSYYDINIAFDNQEGLVNGFHLQASLEVSNSSFKIPASCVLKDKKHSYVFKDLDGILKKQIVDVASQNDDFAVVRGGLEQGDIIIKHPTKEMKEGDPVQGDGVTAGSNNNGDTTPNKKVEEVNMDVN</sequence>
<organism evidence="4 5">
    <name type="scientific">Clostridioides difficile</name>
    <name type="common">Peptoclostridium difficile</name>
    <dbReference type="NCBI Taxonomy" id="1496"/>
    <lineage>
        <taxon>Bacteria</taxon>
        <taxon>Bacillati</taxon>
        <taxon>Bacillota</taxon>
        <taxon>Clostridia</taxon>
        <taxon>Peptostreptococcales</taxon>
        <taxon>Peptostreptococcaceae</taxon>
        <taxon>Clostridioides</taxon>
    </lineage>
</organism>
<feature type="domain" description="YknX-like C-terminal permuted SH3-like" evidence="2">
    <location>
        <begin position="317"/>
        <end position="382"/>
    </location>
</feature>
<dbReference type="GO" id="GO:1990281">
    <property type="term" value="C:efflux pump complex"/>
    <property type="evidence" value="ECO:0007669"/>
    <property type="project" value="TreeGrafter"/>
</dbReference>
<dbReference type="PANTHER" id="PTHR30469:SF15">
    <property type="entry name" value="HLYD FAMILY OF SECRETION PROTEINS"/>
    <property type="match status" value="1"/>
</dbReference>
<feature type="compositionally biased region" description="Polar residues" evidence="1">
    <location>
        <begin position="388"/>
        <end position="397"/>
    </location>
</feature>
<protein>
    <submittedName>
        <fullName evidence="4">ABC transporter permease</fullName>
    </submittedName>
</protein>
<evidence type="ECO:0000259" key="2">
    <source>
        <dbReference type="Pfam" id="PF25989"/>
    </source>
</evidence>
<dbReference type="SUPFAM" id="SSF111369">
    <property type="entry name" value="HlyD-like secretion proteins"/>
    <property type="match status" value="1"/>
</dbReference>
<evidence type="ECO:0000259" key="3">
    <source>
        <dbReference type="Pfam" id="PF25990"/>
    </source>
</evidence>
<dbReference type="GO" id="GO:0015562">
    <property type="term" value="F:efflux transmembrane transporter activity"/>
    <property type="evidence" value="ECO:0007669"/>
    <property type="project" value="TreeGrafter"/>
</dbReference>
<dbReference type="Gene3D" id="2.40.420.20">
    <property type="match status" value="1"/>
</dbReference>
<reference evidence="4 5" key="1">
    <citation type="submission" date="2019-02" db="EMBL/GenBank/DDBJ databases">
        <authorList>
            <consortium name="Pathogen Informatics"/>
        </authorList>
    </citation>
    <scope>NUCLEOTIDE SEQUENCE [LARGE SCALE GENOMIC DNA]</scope>
    <source>
        <strain evidence="4 5">078GUE027</strain>
    </source>
</reference>
<dbReference type="InterPro" id="IPR058636">
    <property type="entry name" value="Beta-barrel_YknX"/>
</dbReference>
<dbReference type="Pfam" id="PF25990">
    <property type="entry name" value="Beta-barrel_YknX"/>
    <property type="match status" value="1"/>
</dbReference>
<name>A0AAX3GWS4_CLODI</name>
<evidence type="ECO:0000313" key="5">
    <source>
        <dbReference type="Proteomes" id="UP000346772"/>
    </source>
</evidence>
<dbReference type="Pfam" id="PF25989">
    <property type="entry name" value="YknX_C"/>
    <property type="match status" value="1"/>
</dbReference>
<accession>A0AAX3GWS4</accession>
<dbReference type="EMBL" id="CAADAT010000003">
    <property type="protein sequence ID" value="VFD53319.1"/>
    <property type="molecule type" value="Genomic_DNA"/>
</dbReference>